<feature type="domain" description="Toprim" evidence="17">
    <location>
        <begin position="261"/>
        <end position="342"/>
    </location>
</feature>
<evidence type="ECO:0000256" key="1">
    <source>
        <dbReference type="ARBA" id="ARBA00022478"/>
    </source>
</evidence>
<keyword evidence="1 12" id="KW-0240">DNA-directed RNA polymerase</keyword>
<dbReference type="Pfam" id="PF08275">
    <property type="entry name" value="DNAG_N"/>
    <property type="match status" value="1"/>
</dbReference>
<evidence type="ECO:0000256" key="14">
    <source>
        <dbReference type="PIRSR" id="PIRSR002811-1"/>
    </source>
</evidence>
<evidence type="ECO:0000256" key="11">
    <source>
        <dbReference type="ARBA" id="ARBA00023163"/>
    </source>
</evidence>
<keyword evidence="4 12" id="KW-0548">Nucleotidyltransferase</keyword>
<dbReference type="CDD" id="cd03364">
    <property type="entry name" value="TOPRIM_DnaG_primases"/>
    <property type="match status" value="1"/>
</dbReference>
<dbReference type="PANTHER" id="PTHR30313:SF2">
    <property type="entry name" value="DNA PRIMASE"/>
    <property type="match status" value="1"/>
</dbReference>
<keyword evidence="8 12" id="KW-0862">Zinc</keyword>
<comment type="subunit">
    <text evidence="12">Monomer. Interacts with DnaB.</text>
</comment>
<dbReference type="SUPFAM" id="SSF56731">
    <property type="entry name" value="DNA primase core"/>
    <property type="match status" value="1"/>
</dbReference>
<keyword evidence="19" id="KW-1185">Reference proteome</keyword>
<dbReference type="HAMAP" id="MF_00974">
    <property type="entry name" value="DNA_primase_DnaG"/>
    <property type="match status" value="1"/>
</dbReference>
<keyword evidence="2 12" id="KW-0639">Primosome</keyword>
<dbReference type="EC" id="2.7.7.101" evidence="12"/>
<dbReference type="EMBL" id="CP053435">
    <property type="protein sequence ID" value="QJW91412.1"/>
    <property type="molecule type" value="Genomic_DNA"/>
</dbReference>
<keyword evidence="11 12" id="KW-0804">Transcription</keyword>
<comment type="similarity">
    <text evidence="12 13">Belongs to the DnaG primase family.</text>
</comment>
<feature type="compositionally biased region" description="Basic and acidic residues" evidence="16">
    <location>
        <begin position="436"/>
        <end position="453"/>
    </location>
</feature>
<dbReference type="NCBIfam" id="TIGR01391">
    <property type="entry name" value="dnaG"/>
    <property type="match status" value="1"/>
</dbReference>
<dbReference type="InterPro" id="IPR013264">
    <property type="entry name" value="DNAG_N"/>
</dbReference>
<keyword evidence="5 12" id="KW-0235">DNA replication</keyword>
<organism evidence="18 19">
    <name type="scientific">Spirosoma taeanense</name>
    <dbReference type="NCBI Taxonomy" id="2735870"/>
    <lineage>
        <taxon>Bacteria</taxon>
        <taxon>Pseudomonadati</taxon>
        <taxon>Bacteroidota</taxon>
        <taxon>Cytophagia</taxon>
        <taxon>Cytophagales</taxon>
        <taxon>Cytophagaceae</taxon>
        <taxon>Spirosoma</taxon>
    </lineage>
</organism>
<evidence type="ECO:0000259" key="17">
    <source>
        <dbReference type="PROSITE" id="PS50880"/>
    </source>
</evidence>
<dbReference type="PROSITE" id="PS50880">
    <property type="entry name" value="TOPRIM"/>
    <property type="match status" value="1"/>
</dbReference>
<evidence type="ECO:0000256" key="4">
    <source>
        <dbReference type="ARBA" id="ARBA00022695"/>
    </source>
</evidence>
<dbReference type="InterPro" id="IPR006171">
    <property type="entry name" value="TOPRIM_dom"/>
</dbReference>
<evidence type="ECO:0000256" key="2">
    <source>
        <dbReference type="ARBA" id="ARBA00022515"/>
    </source>
</evidence>
<name>A0A6M5YEK3_9BACT</name>
<reference evidence="18 19" key="1">
    <citation type="submission" date="2020-05" db="EMBL/GenBank/DDBJ databases">
        <title>Genome sequencing of Spirosoma sp. TS118.</title>
        <authorList>
            <person name="Lee J.-H."/>
            <person name="Jeong S."/>
            <person name="Zhao L."/>
            <person name="Jung J.-H."/>
            <person name="Kim M.-K."/>
            <person name="Lim S."/>
        </authorList>
    </citation>
    <scope>NUCLEOTIDE SEQUENCE [LARGE SCALE GENOMIC DNA]</scope>
    <source>
        <strain evidence="18 19">TS118</strain>
    </source>
</reference>
<keyword evidence="10 12" id="KW-0238">DNA-binding</keyword>
<keyword evidence="9" id="KW-0460">Magnesium</keyword>
<dbReference type="Proteomes" id="UP000502756">
    <property type="component" value="Chromosome"/>
</dbReference>
<dbReference type="GO" id="GO:0003899">
    <property type="term" value="F:DNA-directed RNA polymerase activity"/>
    <property type="evidence" value="ECO:0007669"/>
    <property type="project" value="UniProtKB-UniRule"/>
</dbReference>
<dbReference type="GO" id="GO:0006269">
    <property type="term" value="P:DNA replication, synthesis of primer"/>
    <property type="evidence" value="ECO:0007669"/>
    <property type="project" value="UniProtKB-UniRule"/>
</dbReference>
<evidence type="ECO:0000256" key="13">
    <source>
        <dbReference type="PIRNR" id="PIRNR002811"/>
    </source>
</evidence>
<keyword evidence="3 12" id="KW-0808">Transferase</keyword>
<dbReference type="FunFam" id="3.90.580.10:FF:000001">
    <property type="entry name" value="DNA primase"/>
    <property type="match status" value="1"/>
</dbReference>
<evidence type="ECO:0000313" key="19">
    <source>
        <dbReference type="Proteomes" id="UP000502756"/>
    </source>
</evidence>
<protein>
    <recommendedName>
        <fullName evidence="12 13">DNA primase</fullName>
        <ecNumber evidence="12">2.7.7.101</ecNumber>
    </recommendedName>
</protein>
<keyword evidence="7 12" id="KW-0863">Zinc-finger</keyword>
<dbReference type="PIRSF" id="PIRSF002811">
    <property type="entry name" value="DnaG"/>
    <property type="match status" value="1"/>
</dbReference>
<feature type="coiled-coil region" evidence="15">
    <location>
        <begin position="624"/>
        <end position="651"/>
    </location>
</feature>
<proteinExistence type="inferred from homology"/>
<dbReference type="GO" id="GO:0003677">
    <property type="term" value="F:DNA binding"/>
    <property type="evidence" value="ECO:0007669"/>
    <property type="project" value="UniProtKB-KW"/>
</dbReference>
<dbReference type="Pfam" id="PF13155">
    <property type="entry name" value="Toprim_2"/>
    <property type="match status" value="1"/>
</dbReference>
<evidence type="ECO:0000256" key="8">
    <source>
        <dbReference type="ARBA" id="ARBA00022833"/>
    </source>
</evidence>
<evidence type="ECO:0000256" key="5">
    <source>
        <dbReference type="ARBA" id="ARBA00022705"/>
    </source>
</evidence>
<evidence type="ECO:0000256" key="16">
    <source>
        <dbReference type="SAM" id="MobiDB-lite"/>
    </source>
</evidence>
<dbReference type="SMART" id="SM00400">
    <property type="entry name" value="ZnF_CHCC"/>
    <property type="match status" value="1"/>
</dbReference>
<feature type="region of interest" description="Disordered" evidence="16">
    <location>
        <begin position="429"/>
        <end position="466"/>
    </location>
</feature>
<dbReference type="Pfam" id="PF01807">
    <property type="entry name" value="Zn_ribbon_DnaG"/>
    <property type="match status" value="1"/>
</dbReference>
<comment type="cofactor">
    <cofactor evidence="12 13 14">
        <name>Zn(2+)</name>
        <dbReference type="ChEBI" id="CHEBI:29105"/>
    </cofactor>
    <text evidence="12 13 14">Binds 1 zinc ion per monomer.</text>
</comment>
<evidence type="ECO:0000256" key="7">
    <source>
        <dbReference type="ARBA" id="ARBA00022771"/>
    </source>
</evidence>
<dbReference type="SUPFAM" id="SSF57783">
    <property type="entry name" value="Zinc beta-ribbon"/>
    <property type="match status" value="1"/>
</dbReference>
<dbReference type="GO" id="GO:0008270">
    <property type="term" value="F:zinc ion binding"/>
    <property type="evidence" value="ECO:0007669"/>
    <property type="project" value="UniProtKB-UniRule"/>
</dbReference>
<sequence>MRIPEETVDRIRQSADILEVINDFVSLKKRGSNYIACCPFHNEKTPSFNVNPTRQIYKCFGCGKAGDAVRFVMDIENIGYGEALRYLAKKYGIEIEEQEQTPEDLLRQNERESLLIVLNFAKTFFQETLQTSDEGKSIGLSYFRERGFTNPTIDAFELGYSFDQWDALMQAALRRGYSRDVLEKAGLILSKEGGKVFDRFRGRVMFPIHNVSGRVIAFGARILKTDKNQPKYLNSPETPVYHKSQVLYGIFQAKQTIRQEDVCYLTEGYTDVISLHQAGIKNVVASSGTSLTTEQIRLIARFTPNVTILYDGDAAGIKAALRGLDMVLEEGLNLRLLLLPDGEDPDSYVHKVGAEAFKAYIQQHSQDFIDFKANRWLSEAGDNPLKRAEGISDVCTSITKIPDPLKRQTLSQRVAQVFHVSEQSVISEINRQLRQQQDRSRKETDRQKEREMRQQPPVATPDEPSFDEINGLLNALEIDTAPAEFTEGAIPQPSNPSPDRSKVARTPLSYQEEECVRLLINYGVRELEPGITLCQYVLSELHEIDFQTPTFKLILSLFREAYSRGEILTADDFLNRQSADEVDMQQEAIHLTTPRYEISDGWLKHEIHVPSEEEIGILADAAYRNILRIKKMLAEQRMSSLQQQLREASMKAPEEADQILTEFMHFKRIDIEISRLLGTVISG</sequence>
<feature type="zinc finger region" description="CHC2-type" evidence="12 14">
    <location>
        <begin position="38"/>
        <end position="62"/>
    </location>
</feature>
<keyword evidence="15" id="KW-0175">Coiled coil</keyword>
<dbReference type="RefSeq" id="WP_171741263.1">
    <property type="nucleotide sequence ID" value="NZ_CP053435.1"/>
</dbReference>
<dbReference type="InterPro" id="IPR002694">
    <property type="entry name" value="Znf_CHC2"/>
</dbReference>
<dbReference type="InterPro" id="IPR034151">
    <property type="entry name" value="TOPRIM_DnaG_bac"/>
</dbReference>
<keyword evidence="6 12" id="KW-0479">Metal-binding</keyword>
<dbReference type="FunFam" id="3.40.1360.10:FF:000002">
    <property type="entry name" value="DNA primase"/>
    <property type="match status" value="1"/>
</dbReference>
<comment type="function">
    <text evidence="12 13">RNA polymerase that catalyzes the synthesis of short RNA molecules used as primers for DNA polymerase during DNA replication.</text>
</comment>
<dbReference type="InterPro" id="IPR006295">
    <property type="entry name" value="DNA_primase_DnaG"/>
</dbReference>
<dbReference type="PANTHER" id="PTHR30313">
    <property type="entry name" value="DNA PRIMASE"/>
    <property type="match status" value="1"/>
</dbReference>
<gene>
    <name evidence="12" type="primary">dnaG</name>
    <name evidence="18" type="ORF">HNV11_19530</name>
</gene>
<dbReference type="InterPro" id="IPR050219">
    <property type="entry name" value="DnaG_primase"/>
</dbReference>
<comment type="catalytic activity">
    <reaction evidence="12">
        <text>ssDNA + n NTP = ssDNA/pppN(pN)n-1 hybrid + (n-1) diphosphate.</text>
        <dbReference type="EC" id="2.7.7.101"/>
    </reaction>
</comment>
<dbReference type="InterPro" id="IPR030846">
    <property type="entry name" value="DnaG_bac"/>
</dbReference>
<dbReference type="GO" id="GO:1990077">
    <property type="term" value="C:primosome complex"/>
    <property type="evidence" value="ECO:0007669"/>
    <property type="project" value="UniProtKB-KW"/>
</dbReference>
<dbReference type="SMART" id="SM00493">
    <property type="entry name" value="TOPRIM"/>
    <property type="match status" value="1"/>
</dbReference>
<evidence type="ECO:0000256" key="15">
    <source>
        <dbReference type="SAM" id="Coils"/>
    </source>
</evidence>
<evidence type="ECO:0000256" key="9">
    <source>
        <dbReference type="ARBA" id="ARBA00022842"/>
    </source>
</evidence>
<dbReference type="GO" id="GO:0000428">
    <property type="term" value="C:DNA-directed RNA polymerase complex"/>
    <property type="evidence" value="ECO:0007669"/>
    <property type="project" value="UniProtKB-KW"/>
</dbReference>
<dbReference type="KEGG" id="stae:HNV11_19530"/>
<comment type="domain">
    <text evidence="12">Contains an N-terminal zinc-binding domain, a central core domain that contains the primase activity, and a C-terminal DnaB-binding domain.</text>
</comment>
<dbReference type="GO" id="GO:0005737">
    <property type="term" value="C:cytoplasm"/>
    <property type="evidence" value="ECO:0007669"/>
    <property type="project" value="TreeGrafter"/>
</dbReference>
<dbReference type="Gene3D" id="3.90.980.10">
    <property type="entry name" value="DNA primase, catalytic core, N-terminal domain"/>
    <property type="match status" value="1"/>
</dbReference>
<evidence type="ECO:0000256" key="3">
    <source>
        <dbReference type="ARBA" id="ARBA00022679"/>
    </source>
</evidence>
<evidence type="ECO:0000313" key="18">
    <source>
        <dbReference type="EMBL" id="QJW91412.1"/>
    </source>
</evidence>
<dbReference type="Gene3D" id="3.40.1360.10">
    <property type="match status" value="1"/>
</dbReference>
<evidence type="ECO:0000256" key="6">
    <source>
        <dbReference type="ARBA" id="ARBA00022723"/>
    </source>
</evidence>
<evidence type="ECO:0000256" key="10">
    <source>
        <dbReference type="ARBA" id="ARBA00023125"/>
    </source>
</evidence>
<dbReference type="Gene3D" id="3.90.580.10">
    <property type="entry name" value="Zinc finger, CHC2-type domain"/>
    <property type="match status" value="1"/>
</dbReference>
<dbReference type="AlphaFoldDB" id="A0A6M5YEK3"/>
<accession>A0A6M5YEK3</accession>
<dbReference type="InterPro" id="IPR036977">
    <property type="entry name" value="DNA_primase_Znf_CHC2"/>
</dbReference>
<dbReference type="InterPro" id="IPR037068">
    <property type="entry name" value="DNA_primase_core_N_sf"/>
</dbReference>
<evidence type="ECO:0000256" key="12">
    <source>
        <dbReference type="HAMAP-Rule" id="MF_00974"/>
    </source>
</evidence>